<keyword evidence="3" id="KW-1185">Reference proteome</keyword>
<sequence>MTAVPLSRQLSRQPARRPSSGPAAESPPSLYAAVLFGGDDRSTVTEVVILFESAAAADGYAMECGWDDYAVGAVRFHLPPRIRRIRWVA</sequence>
<evidence type="ECO:0000313" key="3">
    <source>
        <dbReference type="Proteomes" id="UP000001549"/>
    </source>
</evidence>
<dbReference type="AlphaFoldDB" id="F8B637"/>
<evidence type="ECO:0000256" key="1">
    <source>
        <dbReference type="SAM" id="MobiDB-lite"/>
    </source>
</evidence>
<feature type="compositionally biased region" description="Low complexity" evidence="1">
    <location>
        <begin position="11"/>
        <end position="27"/>
    </location>
</feature>
<dbReference type="KEGG" id="fsy:FsymDg_2915"/>
<evidence type="ECO:0000313" key="2">
    <source>
        <dbReference type="EMBL" id="AEH10240.1"/>
    </source>
</evidence>
<accession>F8B637</accession>
<dbReference type="EMBL" id="CP002801">
    <property type="protein sequence ID" value="AEH10240.1"/>
    <property type="molecule type" value="Genomic_DNA"/>
</dbReference>
<feature type="region of interest" description="Disordered" evidence="1">
    <location>
        <begin position="1"/>
        <end position="27"/>
    </location>
</feature>
<dbReference type="Proteomes" id="UP000001549">
    <property type="component" value="Chromosome"/>
</dbReference>
<dbReference type="RefSeq" id="WP_013874141.1">
    <property type="nucleotide sequence ID" value="NC_015656.1"/>
</dbReference>
<name>F8B637_9ACTN</name>
<dbReference type="HOGENOM" id="CLU_2450298_0_0_11"/>
<protein>
    <submittedName>
        <fullName evidence="2">Uncharacterized protein</fullName>
    </submittedName>
</protein>
<proteinExistence type="predicted"/>
<organism evidence="2 3">
    <name type="scientific">Candidatus Protofrankia datiscae</name>
    <dbReference type="NCBI Taxonomy" id="2716812"/>
    <lineage>
        <taxon>Bacteria</taxon>
        <taxon>Bacillati</taxon>
        <taxon>Actinomycetota</taxon>
        <taxon>Actinomycetes</taxon>
        <taxon>Frankiales</taxon>
        <taxon>Frankiaceae</taxon>
        <taxon>Protofrankia</taxon>
    </lineage>
</organism>
<reference evidence="2 3" key="1">
    <citation type="submission" date="2011-05" db="EMBL/GenBank/DDBJ databases">
        <title>Complete sequence of chromosome of Frankia symbiont of Datisca glomerata.</title>
        <authorList>
            <consortium name="US DOE Joint Genome Institute"/>
            <person name="Lucas S."/>
            <person name="Han J."/>
            <person name="Lapidus A."/>
            <person name="Cheng J.-F."/>
            <person name="Goodwin L."/>
            <person name="Pitluck S."/>
            <person name="Peters L."/>
            <person name="Mikhailova N."/>
            <person name="Chertkov O."/>
            <person name="Teshima H."/>
            <person name="Han C."/>
            <person name="Tapia R."/>
            <person name="Land M."/>
            <person name="Hauser L."/>
            <person name="Kyrpides N."/>
            <person name="Ivanova N."/>
            <person name="Pagani I."/>
            <person name="Berry A."/>
            <person name="Pawlowski K."/>
            <person name="Persson T."/>
            <person name="Vanden Heuvel B."/>
            <person name="Benson D."/>
            <person name="Woyke T."/>
        </authorList>
    </citation>
    <scope>NUCLEOTIDE SEQUENCE [LARGE SCALE GENOMIC DNA]</scope>
    <source>
        <strain evidence="3">4085684</strain>
    </source>
</reference>
<gene>
    <name evidence="2" type="ordered locus">FsymDg_2915</name>
</gene>